<organism evidence="2 3">
    <name type="scientific">Clostridium tepidum</name>
    <dbReference type="NCBI Taxonomy" id="1962263"/>
    <lineage>
        <taxon>Bacteria</taxon>
        <taxon>Bacillati</taxon>
        <taxon>Bacillota</taxon>
        <taxon>Clostridia</taxon>
        <taxon>Eubacteriales</taxon>
        <taxon>Clostridiaceae</taxon>
        <taxon>Clostridium</taxon>
    </lineage>
</organism>
<sequence length="147" mass="17056">MKLKNKKVIVGLALTGVGLIASEIKKRRKIDELTKRVHYTEDFLEDLDEKAWSLNRSIKEIAKAHNSLTKMTTDNYEDLDKRIYDIEDEIATIYCHLEELDKIKKNRKGVSESKTILKSSSEEQEESIDDSEEIEVDLGRIIEKLME</sequence>
<gene>
    <name evidence="2" type="ORF">BS638_00410</name>
</gene>
<evidence type="ECO:0000256" key="1">
    <source>
        <dbReference type="SAM" id="MobiDB-lite"/>
    </source>
</evidence>
<dbReference type="AlphaFoldDB" id="A0A1S9II03"/>
<evidence type="ECO:0000313" key="3">
    <source>
        <dbReference type="Proteomes" id="UP000190256"/>
    </source>
</evidence>
<name>A0A1S9II03_9CLOT</name>
<reference evidence="2 3" key="1">
    <citation type="submission" date="2016-12" db="EMBL/GenBank/DDBJ databases">
        <title>Clostridium tepidum sp. nov., a close relative of Clostridium sporogenes and Clostridium botulinum Group I.</title>
        <authorList>
            <person name="Dobritsa A.P."/>
            <person name="Kutumbaka K.K."/>
            <person name="Werner K."/>
            <person name="Wiedmann M."/>
            <person name="Asmus A."/>
            <person name="Samadpour M."/>
        </authorList>
    </citation>
    <scope>NUCLEOTIDE SEQUENCE [LARGE SCALE GENOMIC DNA]</scope>
    <source>
        <strain evidence="2 3">IEH 97212</strain>
    </source>
</reference>
<dbReference type="EMBL" id="MRAE01000001">
    <property type="protein sequence ID" value="OOO69883.1"/>
    <property type="molecule type" value="Genomic_DNA"/>
</dbReference>
<accession>A0A1S9II03</accession>
<proteinExistence type="predicted"/>
<feature type="region of interest" description="Disordered" evidence="1">
    <location>
        <begin position="107"/>
        <end position="132"/>
    </location>
</feature>
<dbReference type="OrthoDB" id="1934287at2"/>
<dbReference type="Proteomes" id="UP000190256">
    <property type="component" value="Unassembled WGS sequence"/>
</dbReference>
<evidence type="ECO:0000313" key="2">
    <source>
        <dbReference type="EMBL" id="OOO69883.1"/>
    </source>
</evidence>
<feature type="compositionally biased region" description="Acidic residues" evidence="1">
    <location>
        <begin position="122"/>
        <end position="132"/>
    </location>
</feature>
<protein>
    <submittedName>
        <fullName evidence="2">Uncharacterized protein</fullName>
    </submittedName>
</protein>
<dbReference type="RefSeq" id="WP_078054336.1">
    <property type="nucleotide sequence ID" value="NZ_MRAE01000001.1"/>
</dbReference>
<comment type="caution">
    <text evidence="2">The sequence shown here is derived from an EMBL/GenBank/DDBJ whole genome shotgun (WGS) entry which is preliminary data.</text>
</comment>